<reference evidence="1" key="2">
    <citation type="journal article" date="2015" name="Fish Shellfish Immunol.">
        <title>Early steps in the European eel (Anguilla anguilla)-Vibrio vulnificus interaction in the gills: Role of the RtxA13 toxin.</title>
        <authorList>
            <person name="Callol A."/>
            <person name="Pajuelo D."/>
            <person name="Ebbesson L."/>
            <person name="Teles M."/>
            <person name="MacKenzie S."/>
            <person name="Amaro C."/>
        </authorList>
    </citation>
    <scope>NUCLEOTIDE SEQUENCE</scope>
</reference>
<proteinExistence type="predicted"/>
<name>A0A0E9VHU4_ANGAN</name>
<accession>A0A0E9VHU4</accession>
<dbReference type="AlphaFoldDB" id="A0A0E9VHU4"/>
<dbReference type="EMBL" id="GBXM01031001">
    <property type="protein sequence ID" value="JAH77576.1"/>
    <property type="molecule type" value="Transcribed_RNA"/>
</dbReference>
<reference evidence="1" key="1">
    <citation type="submission" date="2014-11" db="EMBL/GenBank/DDBJ databases">
        <authorList>
            <person name="Amaro Gonzalez C."/>
        </authorList>
    </citation>
    <scope>NUCLEOTIDE SEQUENCE</scope>
</reference>
<organism evidence="1">
    <name type="scientific">Anguilla anguilla</name>
    <name type="common">European freshwater eel</name>
    <name type="synonym">Muraena anguilla</name>
    <dbReference type="NCBI Taxonomy" id="7936"/>
    <lineage>
        <taxon>Eukaryota</taxon>
        <taxon>Metazoa</taxon>
        <taxon>Chordata</taxon>
        <taxon>Craniata</taxon>
        <taxon>Vertebrata</taxon>
        <taxon>Euteleostomi</taxon>
        <taxon>Actinopterygii</taxon>
        <taxon>Neopterygii</taxon>
        <taxon>Teleostei</taxon>
        <taxon>Anguilliformes</taxon>
        <taxon>Anguillidae</taxon>
        <taxon>Anguilla</taxon>
    </lineage>
</organism>
<protein>
    <submittedName>
        <fullName evidence="1">Uncharacterized protein</fullName>
    </submittedName>
</protein>
<evidence type="ECO:0000313" key="1">
    <source>
        <dbReference type="EMBL" id="JAH77576.1"/>
    </source>
</evidence>
<sequence length="52" mass="5979">MHFSRWQCSVMGRESGLVSLKQHYRFTGGGTALNQSYVTLKASLNRLQYEQI</sequence>